<evidence type="ECO:0000259" key="8">
    <source>
        <dbReference type="SMART" id="SM00235"/>
    </source>
</evidence>
<sequence length="547" mass="58796">MPLPSDAGQVTVFNISGVTLIDALLHGIKWGGLNEAVVTYSFPWTNGDSYFYGRNKSSDYTSENEPTAGTHYALSTEQQNATKAALQSWANVADLQFIQVADNSSSAGTIRVGWTSIADTTSTGGKAWGWAYRPSSVSPSGGDIWLSGNGNKANTNWNAGSFNYSALIHEIGHALGLKHTFEGDVRMPSTYDTAQYSIMSYTEQSNDLFRTITYDTSGKPIFIFKSIVPETPMVLDIAAMQYVYGVNKTYRTGNDVYTFDPNTPFLKAIWDAGGNDTISVANFTLGCMIDLTPGAYSDIRMVSAPNPPGYAGGTVPTYDGRGNLGIAYGAYIENAIGGAGSDTLYGNKLNNSFTGNGGNDAIDGDLGLDTAIYNGLHTNYSVSVKSGTAVVAARSGTEGTDTLINVERLHFTDENIALDINGIAGQAYRLYQAAFDRKPDLKGLGYWINDMDQGSSLTTVAAGFMLSPEFQKLYGTKPTNTVLVTNFYQNVLHRTPDQAGFNYWLDQLNTNKITAAGALASFCESAENQALVIGSIQNGIEYLVWPA</sequence>
<evidence type="ECO:0000256" key="1">
    <source>
        <dbReference type="ARBA" id="ARBA00004613"/>
    </source>
</evidence>
<evidence type="ECO:0000313" key="10">
    <source>
        <dbReference type="Proteomes" id="UP000646911"/>
    </source>
</evidence>
<dbReference type="InterPro" id="IPR034033">
    <property type="entry name" value="Serralysin-like"/>
</dbReference>
<feature type="domain" description="Peptidase metallopeptidase" evidence="8">
    <location>
        <begin position="26"/>
        <end position="214"/>
    </location>
</feature>
<dbReference type="EMBL" id="JACOFX010000015">
    <property type="protein sequence ID" value="MBC3910227.1"/>
    <property type="molecule type" value="Genomic_DNA"/>
</dbReference>
<dbReference type="Pfam" id="PF08548">
    <property type="entry name" value="Peptidase_M10_C"/>
    <property type="match status" value="1"/>
</dbReference>
<dbReference type="Proteomes" id="UP000646911">
    <property type="component" value="Unassembled WGS sequence"/>
</dbReference>
<keyword evidence="6" id="KW-0378">Hydrolase</keyword>
<name>A0ABR6ZER6_9BURK</name>
<dbReference type="InterPro" id="IPR001818">
    <property type="entry name" value="Pept_M10_metallopeptidase"/>
</dbReference>
<reference evidence="9 10" key="1">
    <citation type="submission" date="2020-08" db="EMBL/GenBank/DDBJ databases">
        <title>Novel species isolated from subtropical streams in China.</title>
        <authorList>
            <person name="Lu H."/>
        </authorList>
    </citation>
    <scope>NUCLEOTIDE SEQUENCE [LARGE SCALE GENOMIC DNA]</scope>
    <source>
        <strain evidence="9 10">NL8W</strain>
    </source>
</reference>
<comment type="subcellular location">
    <subcellularLocation>
        <location evidence="1">Secreted</location>
    </subcellularLocation>
</comment>
<dbReference type="Pfam" id="PF00413">
    <property type="entry name" value="Peptidase_M10"/>
    <property type="match status" value="1"/>
</dbReference>
<evidence type="ECO:0000256" key="7">
    <source>
        <dbReference type="ARBA" id="ARBA00022833"/>
    </source>
</evidence>
<accession>A0ABR6ZER6</accession>
<keyword evidence="2" id="KW-0964">Secreted</keyword>
<dbReference type="Pfam" id="PF13946">
    <property type="entry name" value="DUF4214"/>
    <property type="match status" value="1"/>
</dbReference>
<dbReference type="Gene3D" id="3.40.390.10">
    <property type="entry name" value="Collagenase (Catalytic Domain)"/>
    <property type="match status" value="1"/>
</dbReference>
<dbReference type="CDD" id="cd04277">
    <property type="entry name" value="ZnMc_serralysin_like"/>
    <property type="match status" value="1"/>
</dbReference>
<dbReference type="SUPFAM" id="SSF51120">
    <property type="entry name" value="beta-Roll"/>
    <property type="match status" value="1"/>
</dbReference>
<dbReference type="InterPro" id="IPR024079">
    <property type="entry name" value="MetalloPept_cat_dom_sf"/>
</dbReference>
<evidence type="ECO:0000256" key="6">
    <source>
        <dbReference type="ARBA" id="ARBA00022801"/>
    </source>
</evidence>
<keyword evidence="3" id="KW-0645">Protease</keyword>
<evidence type="ECO:0000256" key="4">
    <source>
        <dbReference type="ARBA" id="ARBA00022723"/>
    </source>
</evidence>
<dbReference type="InterPro" id="IPR025282">
    <property type="entry name" value="DUF4214"/>
</dbReference>
<dbReference type="InterPro" id="IPR013858">
    <property type="entry name" value="Peptidase_M10B_C"/>
</dbReference>
<comment type="caution">
    <text evidence="9">The sequence shown here is derived from an EMBL/GenBank/DDBJ whole genome shotgun (WGS) entry which is preliminary data.</text>
</comment>
<evidence type="ECO:0000256" key="5">
    <source>
        <dbReference type="ARBA" id="ARBA00022737"/>
    </source>
</evidence>
<evidence type="ECO:0000256" key="3">
    <source>
        <dbReference type="ARBA" id="ARBA00022670"/>
    </source>
</evidence>
<organism evidence="9 10">
    <name type="scientific">Undibacterium umbellatum</name>
    <dbReference type="NCBI Taxonomy" id="2762300"/>
    <lineage>
        <taxon>Bacteria</taxon>
        <taxon>Pseudomonadati</taxon>
        <taxon>Pseudomonadota</taxon>
        <taxon>Betaproteobacteria</taxon>
        <taxon>Burkholderiales</taxon>
        <taxon>Oxalobacteraceae</taxon>
        <taxon>Undibacterium</taxon>
    </lineage>
</organism>
<keyword evidence="4" id="KW-0479">Metal-binding</keyword>
<gene>
    <name evidence="9" type="ORF">H8L47_21925</name>
</gene>
<protein>
    <submittedName>
        <fullName evidence="9">DUF4214 domain-containing protein</fullName>
    </submittedName>
</protein>
<dbReference type="RefSeq" id="WP_186955738.1">
    <property type="nucleotide sequence ID" value="NZ_JACOFX010000015.1"/>
</dbReference>
<dbReference type="InterPro" id="IPR006026">
    <property type="entry name" value="Peptidase_Metallo"/>
</dbReference>
<dbReference type="SUPFAM" id="SSF55486">
    <property type="entry name" value="Metalloproteases ('zincins'), catalytic domain"/>
    <property type="match status" value="1"/>
</dbReference>
<dbReference type="Gene3D" id="2.150.10.10">
    <property type="entry name" value="Serralysin-like metalloprotease, C-terminal"/>
    <property type="match status" value="1"/>
</dbReference>
<dbReference type="SMART" id="SM00235">
    <property type="entry name" value="ZnMc"/>
    <property type="match status" value="1"/>
</dbReference>
<evidence type="ECO:0000313" key="9">
    <source>
        <dbReference type="EMBL" id="MBC3910227.1"/>
    </source>
</evidence>
<keyword evidence="10" id="KW-1185">Reference proteome</keyword>
<dbReference type="InterPro" id="IPR011049">
    <property type="entry name" value="Serralysin-like_metalloprot_C"/>
</dbReference>
<keyword evidence="7" id="KW-0862">Zinc</keyword>
<keyword evidence="5" id="KW-0677">Repeat</keyword>
<proteinExistence type="predicted"/>
<evidence type="ECO:0000256" key="2">
    <source>
        <dbReference type="ARBA" id="ARBA00022525"/>
    </source>
</evidence>